<dbReference type="EC" id="2.6.1.9" evidence="11"/>
<dbReference type="RefSeq" id="WP_114337860.1">
    <property type="nucleotide sequence ID" value="NZ_QPID01000004.1"/>
</dbReference>
<dbReference type="HAMAP" id="MF_01023">
    <property type="entry name" value="HisC_aminotrans_2"/>
    <property type="match status" value="1"/>
</dbReference>
<sequence length="355" mass="38683">MSLGEKLIRPSLKDLVPYESARRIGGNGDVWLNANENPYSSEFNLDCSRFNRYPEFQPTAVIDGYAEYTGLNADQVLCTRGADEGIELLIRTFCDPGKDKVLICPPTYGMYAISAETNAVEVVKVVVDEVFQPDVDAIKAQADGVKLVFLCSPNNPTGHLLERDRLLALLDLFADKALVVVDEAYIEFAADTSMQDLLNDYPHLVILRTLSKAFGLAGLRCGFTLASADIIQQISKVIAPYPVPEPVAQVAAQALSTAGLERMASQVAELNGYKQHFVEALKALGADAWPSAGNFVMIKTQDPSACMKAAMDAGIILRDQSKQMKLDGCVRVTIGSQQEMERTLAALRVFLKEAA</sequence>
<evidence type="ECO:0000259" key="12">
    <source>
        <dbReference type="Pfam" id="PF00155"/>
    </source>
</evidence>
<dbReference type="InterPro" id="IPR015424">
    <property type="entry name" value="PyrdxlP-dep_Trfase"/>
</dbReference>
<dbReference type="PANTHER" id="PTHR42885:SF2">
    <property type="entry name" value="HISTIDINOL-PHOSPHATE AMINOTRANSFERASE"/>
    <property type="match status" value="1"/>
</dbReference>
<dbReference type="Pfam" id="PF00155">
    <property type="entry name" value="Aminotran_1_2"/>
    <property type="match status" value="1"/>
</dbReference>
<evidence type="ECO:0000256" key="7">
    <source>
        <dbReference type="ARBA" id="ARBA00022679"/>
    </source>
</evidence>
<dbReference type="Proteomes" id="UP000252558">
    <property type="component" value="Unassembled WGS sequence"/>
</dbReference>
<evidence type="ECO:0000256" key="1">
    <source>
        <dbReference type="ARBA" id="ARBA00001933"/>
    </source>
</evidence>
<keyword evidence="5 11" id="KW-0032">Aminotransferase</keyword>
<feature type="domain" description="Aminotransferase class I/classII large" evidence="12">
    <location>
        <begin position="31"/>
        <end position="347"/>
    </location>
</feature>
<keyword evidence="14" id="KW-1185">Reference proteome</keyword>
<comment type="caution">
    <text evidence="13">The sequence shown here is derived from an EMBL/GenBank/DDBJ whole genome shotgun (WGS) entry which is preliminary data.</text>
</comment>
<dbReference type="PANTHER" id="PTHR42885">
    <property type="entry name" value="HISTIDINOL-PHOSPHATE AMINOTRANSFERASE-RELATED"/>
    <property type="match status" value="1"/>
</dbReference>
<dbReference type="PROSITE" id="PS00599">
    <property type="entry name" value="AA_TRANSFER_CLASS_2"/>
    <property type="match status" value="1"/>
</dbReference>
<evidence type="ECO:0000256" key="6">
    <source>
        <dbReference type="ARBA" id="ARBA00022605"/>
    </source>
</evidence>
<proteinExistence type="inferred from homology"/>
<dbReference type="InterPro" id="IPR005861">
    <property type="entry name" value="HisP_aminotrans"/>
</dbReference>
<evidence type="ECO:0000313" key="14">
    <source>
        <dbReference type="Proteomes" id="UP000252558"/>
    </source>
</evidence>
<dbReference type="CDD" id="cd00609">
    <property type="entry name" value="AAT_like"/>
    <property type="match status" value="1"/>
</dbReference>
<comment type="pathway">
    <text evidence="2 11">Amino-acid biosynthesis; L-histidine biosynthesis; L-histidine from 5-phospho-alpha-D-ribose 1-diphosphate: step 7/9.</text>
</comment>
<dbReference type="UniPathway" id="UPA00031">
    <property type="reaction ID" value="UER00012"/>
</dbReference>
<evidence type="ECO:0000256" key="8">
    <source>
        <dbReference type="ARBA" id="ARBA00022898"/>
    </source>
</evidence>
<name>A0A368NJU0_9GAMM</name>
<dbReference type="SUPFAM" id="SSF53383">
    <property type="entry name" value="PLP-dependent transferases"/>
    <property type="match status" value="1"/>
</dbReference>
<keyword evidence="7 11" id="KW-0808">Transferase</keyword>
<dbReference type="GO" id="GO:0004400">
    <property type="term" value="F:histidinol-phosphate transaminase activity"/>
    <property type="evidence" value="ECO:0007669"/>
    <property type="project" value="UniProtKB-UniRule"/>
</dbReference>
<comment type="catalytic activity">
    <reaction evidence="10 11">
        <text>L-histidinol phosphate + 2-oxoglutarate = 3-(imidazol-4-yl)-2-oxopropyl phosphate + L-glutamate</text>
        <dbReference type="Rhea" id="RHEA:23744"/>
        <dbReference type="ChEBI" id="CHEBI:16810"/>
        <dbReference type="ChEBI" id="CHEBI:29985"/>
        <dbReference type="ChEBI" id="CHEBI:57766"/>
        <dbReference type="ChEBI" id="CHEBI:57980"/>
        <dbReference type="EC" id="2.6.1.9"/>
    </reaction>
</comment>
<evidence type="ECO:0000256" key="3">
    <source>
        <dbReference type="ARBA" id="ARBA00007970"/>
    </source>
</evidence>
<comment type="similarity">
    <text evidence="3 11">Belongs to the class-II pyridoxal-phosphate-dependent aminotransferase family. Histidinol-phosphate aminotransferase subfamily.</text>
</comment>
<feature type="modified residue" description="N6-(pyridoxal phosphate)lysine" evidence="11">
    <location>
        <position position="212"/>
    </location>
</feature>
<dbReference type="Gene3D" id="3.90.1150.10">
    <property type="entry name" value="Aspartate Aminotransferase, domain 1"/>
    <property type="match status" value="1"/>
</dbReference>
<keyword evidence="8 11" id="KW-0663">Pyridoxal phosphate</keyword>
<dbReference type="GO" id="GO:0000105">
    <property type="term" value="P:L-histidine biosynthetic process"/>
    <property type="evidence" value="ECO:0007669"/>
    <property type="project" value="UniProtKB-UniRule"/>
</dbReference>
<comment type="subunit">
    <text evidence="4 11">Homodimer.</text>
</comment>
<organism evidence="13 14">
    <name type="scientific">Corallincola holothuriorum</name>
    <dbReference type="NCBI Taxonomy" id="2282215"/>
    <lineage>
        <taxon>Bacteria</taxon>
        <taxon>Pseudomonadati</taxon>
        <taxon>Pseudomonadota</taxon>
        <taxon>Gammaproteobacteria</taxon>
        <taxon>Alteromonadales</taxon>
        <taxon>Psychromonadaceae</taxon>
        <taxon>Corallincola</taxon>
    </lineage>
</organism>
<dbReference type="NCBIfam" id="TIGR01141">
    <property type="entry name" value="hisC"/>
    <property type="match status" value="1"/>
</dbReference>
<dbReference type="InterPro" id="IPR004839">
    <property type="entry name" value="Aminotransferase_I/II_large"/>
</dbReference>
<dbReference type="OrthoDB" id="9813612at2"/>
<evidence type="ECO:0000256" key="2">
    <source>
        <dbReference type="ARBA" id="ARBA00005011"/>
    </source>
</evidence>
<dbReference type="Gene3D" id="3.40.640.10">
    <property type="entry name" value="Type I PLP-dependent aspartate aminotransferase-like (Major domain)"/>
    <property type="match status" value="1"/>
</dbReference>
<protein>
    <recommendedName>
        <fullName evidence="11">Histidinol-phosphate aminotransferase</fullName>
        <ecNumber evidence="11">2.6.1.9</ecNumber>
    </recommendedName>
    <alternativeName>
        <fullName evidence="11">Imidazole acetol-phosphate transaminase</fullName>
    </alternativeName>
</protein>
<evidence type="ECO:0000256" key="9">
    <source>
        <dbReference type="ARBA" id="ARBA00023102"/>
    </source>
</evidence>
<evidence type="ECO:0000256" key="4">
    <source>
        <dbReference type="ARBA" id="ARBA00011738"/>
    </source>
</evidence>
<keyword evidence="9 11" id="KW-0368">Histidine biosynthesis</keyword>
<dbReference type="AlphaFoldDB" id="A0A368NJU0"/>
<accession>A0A368NJU0</accession>
<evidence type="ECO:0000256" key="10">
    <source>
        <dbReference type="ARBA" id="ARBA00047481"/>
    </source>
</evidence>
<dbReference type="InterPro" id="IPR015421">
    <property type="entry name" value="PyrdxlP-dep_Trfase_major"/>
</dbReference>
<evidence type="ECO:0000313" key="13">
    <source>
        <dbReference type="EMBL" id="RCU50370.1"/>
    </source>
</evidence>
<dbReference type="InterPro" id="IPR001917">
    <property type="entry name" value="Aminotrans_II_pyridoxalP_BS"/>
</dbReference>
<comment type="cofactor">
    <cofactor evidence="1 11">
        <name>pyridoxal 5'-phosphate</name>
        <dbReference type="ChEBI" id="CHEBI:597326"/>
    </cofactor>
</comment>
<reference evidence="13 14" key="1">
    <citation type="submission" date="2018-07" db="EMBL/GenBank/DDBJ databases">
        <title>Corallincola holothuriorum sp. nov., a new facultative anaerobe isolated from sea cucumber Apostichopus japonicus.</title>
        <authorList>
            <person name="Xia H."/>
        </authorList>
    </citation>
    <scope>NUCLEOTIDE SEQUENCE [LARGE SCALE GENOMIC DNA]</scope>
    <source>
        <strain evidence="13 14">C4</strain>
    </source>
</reference>
<dbReference type="InterPro" id="IPR015422">
    <property type="entry name" value="PyrdxlP-dep_Trfase_small"/>
</dbReference>
<dbReference type="GO" id="GO:0030170">
    <property type="term" value="F:pyridoxal phosphate binding"/>
    <property type="evidence" value="ECO:0007669"/>
    <property type="project" value="InterPro"/>
</dbReference>
<evidence type="ECO:0000256" key="11">
    <source>
        <dbReference type="HAMAP-Rule" id="MF_01023"/>
    </source>
</evidence>
<evidence type="ECO:0000256" key="5">
    <source>
        <dbReference type="ARBA" id="ARBA00022576"/>
    </source>
</evidence>
<gene>
    <name evidence="11" type="primary">hisC</name>
    <name evidence="13" type="ORF">DU002_08050</name>
</gene>
<keyword evidence="6 11" id="KW-0028">Amino-acid biosynthesis</keyword>
<dbReference type="EMBL" id="QPID01000004">
    <property type="protein sequence ID" value="RCU50370.1"/>
    <property type="molecule type" value="Genomic_DNA"/>
</dbReference>